<dbReference type="EMBL" id="GBRH01210567">
    <property type="protein sequence ID" value="JAD87328.1"/>
    <property type="molecule type" value="Transcribed_RNA"/>
</dbReference>
<reference evidence="2" key="2">
    <citation type="journal article" date="2015" name="Data Brief">
        <title>Shoot transcriptome of the giant reed, Arundo donax.</title>
        <authorList>
            <person name="Barrero R.A."/>
            <person name="Guerrero F.D."/>
            <person name="Moolhuijzen P."/>
            <person name="Goolsby J.A."/>
            <person name="Tidwell J."/>
            <person name="Bellgard S.E."/>
            <person name="Bellgard M.I."/>
        </authorList>
    </citation>
    <scope>NUCLEOTIDE SEQUENCE</scope>
    <source>
        <tissue evidence="2">Shoot tissue taken approximately 20 cm above the soil surface</tissue>
    </source>
</reference>
<evidence type="ECO:0000313" key="2">
    <source>
        <dbReference type="EMBL" id="JAD87328.1"/>
    </source>
</evidence>
<dbReference type="InterPro" id="IPR000007">
    <property type="entry name" value="Tubby_C"/>
</dbReference>
<feature type="domain" description="Tubby C-terminal" evidence="1">
    <location>
        <begin position="2"/>
        <end position="53"/>
    </location>
</feature>
<protein>
    <recommendedName>
        <fullName evidence="1">Tubby C-terminal domain-containing protein</fullName>
    </recommendedName>
</protein>
<sequence>MRNKQNSIFYLYLSLTQALTDQGKFLLAARRIRCGLHMEYIISVHLDDLSHRTHVRKLKS</sequence>
<evidence type="ECO:0000259" key="1">
    <source>
        <dbReference type="Pfam" id="PF01167"/>
    </source>
</evidence>
<dbReference type="Pfam" id="PF01167">
    <property type="entry name" value="Tub"/>
    <property type="match status" value="1"/>
</dbReference>
<proteinExistence type="predicted"/>
<dbReference type="AlphaFoldDB" id="A0A0A9DKX6"/>
<dbReference type="Gene3D" id="3.20.90.10">
    <property type="entry name" value="Tubby Protein, Chain A"/>
    <property type="match status" value="1"/>
</dbReference>
<name>A0A0A9DKX6_ARUDO</name>
<accession>A0A0A9DKX6</accession>
<dbReference type="InterPro" id="IPR025659">
    <property type="entry name" value="Tubby-like_C"/>
</dbReference>
<dbReference type="SUPFAM" id="SSF54518">
    <property type="entry name" value="Tubby C-terminal domain-like"/>
    <property type="match status" value="1"/>
</dbReference>
<organism evidence="2">
    <name type="scientific">Arundo donax</name>
    <name type="common">Giant reed</name>
    <name type="synonym">Donax arundinaceus</name>
    <dbReference type="NCBI Taxonomy" id="35708"/>
    <lineage>
        <taxon>Eukaryota</taxon>
        <taxon>Viridiplantae</taxon>
        <taxon>Streptophyta</taxon>
        <taxon>Embryophyta</taxon>
        <taxon>Tracheophyta</taxon>
        <taxon>Spermatophyta</taxon>
        <taxon>Magnoliopsida</taxon>
        <taxon>Liliopsida</taxon>
        <taxon>Poales</taxon>
        <taxon>Poaceae</taxon>
        <taxon>PACMAD clade</taxon>
        <taxon>Arundinoideae</taxon>
        <taxon>Arundineae</taxon>
        <taxon>Arundo</taxon>
    </lineage>
</organism>
<reference evidence="2" key="1">
    <citation type="submission" date="2014-09" db="EMBL/GenBank/DDBJ databases">
        <authorList>
            <person name="Magalhaes I.L.F."/>
            <person name="Oliveira U."/>
            <person name="Santos F.R."/>
            <person name="Vidigal T.H.D.A."/>
            <person name="Brescovit A.D."/>
            <person name="Santos A.J."/>
        </authorList>
    </citation>
    <scope>NUCLEOTIDE SEQUENCE</scope>
    <source>
        <tissue evidence="2">Shoot tissue taken approximately 20 cm above the soil surface</tissue>
    </source>
</reference>